<evidence type="ECO:0000256" key="2">
    <source>
        <dbReference type="ARBA" id="ARBA00022741"/>
    </source>
</evidence>
<evidence type="ECO:0000256" key="6">
    <source>
        <dbReference type="SAM" id="Phobius"/>
    </source>
</evidence>
<dbReference type="SUPFAM" id="SSF52540">
    <property type="entry name" value="P-loop containing nucleoside triphosphate hydrolases"/>
    <property type="match status" value="1"/>
</dbReference>
<dbReference type="PROSITE" id="PS51194">
    <property type="entry name" value="HELICASE_CTER"/>
    <property type="match status" value="1"/>
</dbReference>
<feature type="domain" description="Helicase C-terminal" evidence="8">
    <location>
        <begin position="181"/>
        <end position="335"/>
    </location>
</feature>
<feature type="domain" description="Helicase ATP-binding" evidence="7">
    <location>
        <begin position="1"/>
        <end position="152"/>
    </location>
</feature>
<dbReference type="GO" id="GO:0000724">
    <property type="term" value="P:double-strand break repair via homologous recombination"/>
    <property type="evidence" value="ECO:0000318"/>
    <property type="project" value="GO_Central"/>
</dbReference>
<dbReference type="eggNOG" id="KOG0351">
    <property type="taxonomic scope" value="Eukaryota"/>
</dbReference>
<dbReference type="AlphaFoldDB" id="A0A0D1DQH5"/>
<dbReference type="EMBL" id="CM003159">
    <property type="protein sequence ID" value="KIS66241.1"/>
    <property type="molecule type" value="Genomic_DNA"/>
</dbReference>
<keyword evidence="2" id="KW-0547">Nucleotide-binding</keyword>
<keyword evidence="10" id="KW-1185">Reference proteome</keyword>
<dbReference type="RefSeq" id="XP_011392352.1">
    <property type="nucleotide sequence ID" value="XM_011394050.1"/>
</dbReference>
<evidence type="ECO:0000259" key="7">
    <source>
        <dbReference type="PROSITE" id="PS51192"/>
    </source>
</evidence>
<sequence>MATGSGKSALFTAPLFWLRPASVVVVVVVPFVALIEDLIHQSRGIGIVASKWAGYRCSDKVEGSALVFVAAENCYSEPFGLWIQSLQQQERLAALFFDECHVAITQVHFRPVMDKIKRLMSSVAMPLYFLTATLPPSMVTSFKESLMLPQDDAGLIRAATNRKNVSYLVKQVASTAQLPFCLQSLLRAHPCGPVMVFCKSKSNAEMLAGDLGCPFVASEIEAERKMATLQAWLTCAATETGDTLRFMVGTSAIGTGTHPPHVQLVAQYGDAWDLVSYVQESGRAGRSGGPASAVLLATQRAHEVTLQEYIQEKMCWRSVLSTYLDGMPVTCLSQPELALCDLCKCHVAGPSTPPAKGIGLDSPPPSEKRDPCSRQVLDGFAATAWTLQEPSPGPLTFDNPAFDHALLPDTPPKVDATRIKALLDGFTTMCTLCYLFCCQHTCHGSKGIHHRSQDCDCWKMLPRNDGERINGSYIGRIKARIQKAKNIACFSCLVPIRICHRGSSTDGQTWCTRRYADIVLPVVAAVLRSEDHYAEVMQRLGCTFTSVSHVEQTLGTSVPY</sequence>
<dbReference type="EC" id="5.6.2.4" evidence="5"/>
<keyword evidence="6" id="KW-0472">Membrane</keyword>
<feature type="transmembrane region" description="Helical" evidence="6">
    <location>
        <begin position="119"/>
        <end position="139"/>
    </location>
</feature>
<dbReference type="InterPro" id="IPR011545">
    <property type="entry name" value="DEAD/DEAH_box_helicase_dom"/>
</dbReference>
<evidence type="ECO:0000256" key="3">
    <source>
        <dbReference type="ARBA" id="ARBA00022840"/>
    </source>
</evidence>
<reference evidence="9 10" key="1">
    <citation type="journal article" date="2006" name="Nature">
        <title>Insights from the genome of the biotrophic fungal plant pathogen Ustilago maydis.</title>
        <authorList>
            <person name="Kamper J."/>
            <person name="Kahmann R."/>
            <person name="Bolker M."/>
            <person name="Ma L.J."/>
            <person name="Brefort T."/>
            <person name="Saville B.J."/>
            <person name="Banuett F."/>
            <person name="Kronstad J.W."/>
            <person name="Gold S.E."/>
            <person name="Muller O."/>
            <person name="Perlin M.H."/>
            <person name="Wosten H.A."/>
            <person name="de Vries R."/>
            <person name="Ruiz-Herrera J."/>
            <person name="Reynaga-Pena C.G."/>
            <person name="Snetselaar K."/>
            <person name="McCann M."/>
            <person name="Perez-Martin J."/>
            <person name="Feldbrugge M."/>
            <person name="Basse C.W."/>
            <person name="Steinberg G."/>
            <person name="Ibeas J.I."/>
            <person name="Holloman W."/>
            <person name="Guzman P."/>
            <person name="Farman M."/>
            <person name="Stajich J.E."/>
            <person name="Sentandreu R."/>
            <person name="Gonzalez-Prieto J.M."/>
            <person name="Kennell J.C."/>
            <person name="Molina L."/>
            <person name="Schirawski J."/>
            <person name="Mendoza-Mendoza A."/>
            <person name="Greilinger D."/>
            <person name="Munch K."/>
            <person name="Rossel N."/>
            <person name="Scherer M."/>
            <person name="Vranes M."/>
            <person name="Ladendorf O."/>
            <person name="Vincon V."/>
            <person name="Fuchs U."/>
            <person name="Sandrock B."/>
            <person name="Meng S."/>
            <person name="Ho E.C."/>
            <person name="Cahill M.J."/>
            <person name="Boyce K.J."/>
            <person name="Klose J."/>
            <person name="Klosterman S.J."/>
            <person name="Deelstra H.J."/>
            <person name="Ortiz-Castellanos L."/>
            <person name="Li W."/>
            <person name="Sanchez-Alonso P."/>
            <person name="Schreier P.H."/>
            <person name="Hauser-Hahn I."/>
            <person name="Vaupel M."/>
            <person name="Koopmann E."/>
            <person name="Friedrich G."/>
            <person name="Voss H."/>
            <person name="Schluter T."/>
            <person name="Margolis J."/>
            <person name="Platt D."/>
            <person name="Swimmer C."/>
            <person name="Gnirke A."/>
            <person name="Chen F."/>
            <person name="Vysotskaia V."/>
            <person name="Mannhaupt G."/>
            <person name="Guldener U."/>
            <person name="Munsterkotter M."/>
            <person name="Haase D."/>
            <person name="Oesterheld M."/>
            <person name="Mewes H.W."/>
            <person name="Mauceli E.W."/>
            <person name="DeCaprio D."/>
            <person name="Wade C.M."/>
            <person name="Butler J."/>
            <person name="Young S."/>
            <person name="Jaffe D.B."/>
            <person name="Calvo S."/>
            <person name="Nusbaum C."/>
            <person name="Galagan J."/>
            <person name="Birren B.W."/>
        </authorList>
    </citation>
    <scope>NUCLEOTIDE SEQUENCE [LARGE SCALE GENOMIC DNA]</scope>
    <source>
        <strain evidence="10">DSM 14603 / FGSC 9021 / UM521</strain>
    </source>
</reference>
<dbReference type="GO" id="GO:0005694">
    <property type="term" value="C:chromosome"/>
    <property type="evidence" value="ECO:0000318"/>
    <property type="project" value="GO_Central"/>
</dbReference>
<evidence type="ECO:0000256" key="1">
    <source>
        <dbReference type="ARBA" id="ARBA00005446"/>
    </source>
</evidence>
<dbReference type="Pfam" id="PF00270">
    <property type="entry name" value="DEAD"/>
    <property type="match status" value="1"/>
</dbReference>
<dbReference type="Pfam" id="PF00271">
    <property type="entry name" value="Helicase_C"/>
    <property type="match status" value="1"/>
</dbReference>
<organism evidence="9 10">
    <name type="scientific">Mycosarcoma maydis</name>
    <name type="common">Corn smut fungus</name>
    <name type="synonym">Ustilago maydis</name>
    <dbReference type="NCBI Taxonomy" id="5270"/>
    <lineage>
        <taxon>Eukaryota</taxon>
        <taxon>Fungi</taxon>
        <taxon>Dikarya</taxon>
        <taxon>Basidiomycota</taxon>
        <taxon>Ustilaginomycotina</taxon>
        <taxon>Ustilaginomycetes</taxon>
        <taxon>Ustilaginales</taxon>
        <taxon>Ustilaginaceae</taxon>
        <taxon>Mycosarcoma</taxon>
    </lineage>
</organism>
<dbReference type="GO" id="GO:0003676">
    <property type="term" value="F:nucleic acid binding"/>
    <property type="evidence" value="ECO:0007669"/>
    <property type="project" value="InterPro"/>
</dbReference>
<dbReference type="Proteomes" id="UP000000561">
    <property type="component" value="Chromosome 20"/>
</dbReference>
<keyword evidence="6" id="KW-0812">Transmembrane</keyword>
<protein>
    <recommendedName>
        <fullName evidence="5">DNA 3'-5' helicase</fullName>
        <ecNumber evidence="5">5.6.2.4</ecNumber>
    </recommendedName>
</protein>
<dbReference type="InterPro" id="IPR001650">
    <property type="entry name" value="Helicase_C-like"/>
</dbReference>
<dbReference type="SMART" id="SM00490">
    <property type="entry name" value="HELICc"/>
    <property type="match status" value="1"/>
</dbReference>
<dbReference type="GO" id="GO:0005737">
    <property type="term" value="C:cytoplasm"/>
    <property type="evidence" value="ECO:0000318"/>
    <property type="project" value="GO_Central"/>
</dbReference>
<dbReference type="VEuPathDB" id="FungiDB:UMAG_12032"/>
<keyword evidence="3" id="KW-0067">ATP-binding</keyword>
<dbReference type="InterPro" id="IPR027417">
    <property type="entry name" value="P-loop_NTPase"/>
</dbReference>
<dbReference type="GeneID" id="23567820"/>
<evidence type="ECO:0000256" key="5">
    <source>
        <dbReference type="ARBA" id="ARBA00034808"/>
    </source>
</evidence>
<dbReference type="GO" id="GO:0005524">
    <property type="term" value="F:ATP binding"/>
    <property type="evidence" value="ECO:0007669"/>
    <property type="project" value="UniProtKB-KW"/>
</dbReference>
<dbReference type="GO" id="GO:0009378">
    <property type="term" value="F:four-way junction helicase activity"/>
    <property type="evidence" value="ECO:0000318"/>
    <property type="project" value="GO_Central"/>
</dbReference>
<evidence type="ECO:0000259" key="8">
    <source>
        <dbReference type="PROSITE" id="PS51194"/>
    </source>
</evidence>
<name>A0A0D1DQH5_MYCMD</name>
<dbReference type="PANTHER" id="PTHR13710">
    <property type="entry name" value="DNA HELICASE RECQ FAMILY MEMBER"/>
    <property type="match status" value="1"/>
</dbReference>
<dbReference type="InParanoid" id="A0A0D1DQH5"/>
<dbReference type="Gene3D" id="3.40.50.300">
    <property type="entry name" value="P-loop containing nucleotide triphosphate hydrolases"/>
    <property type="match status" value="2"/>
</dbReference>
<keyword evidence="6" id="KW-1133">Transmembrane helix</keyword>
<dbReference type="STRING" id="237631.A0A0D1DQH5"/>
<proteinExistence type="inferred from homology"/>
<comment type="catalytic activity">
    <reaction evidence="4">
        <text>Couples ATP hydrolysis with the unwinding of duplex DNA by translocating in the 3'-5' direction.</text>
        <dbReference type="EC" id="5.6.2.4"/>
    </reaction>
</comment>
<evidence type="ECO:0000256" key="4">
    <source>
        <dbReference type="ARBA" id="ARBA00034617"/>
    </source>
</evidence>
<dbReference type="OrthoDB" id="2556108at2759"/>
<dbReference type="GO" id="GO:0043138">
    <property type="term" value="F:3'-5' DNA helicase activity"/>
    <property type="evidence" value="ECO:0000318"/>
    <property type="project" value="GO_Central"/>
</dbReference>
<evidence type="ECO:0000313" key="9">
    <source>
        <dbReference type="EMBL" id="KIS66241.1"/>
    </source>
</evidence>
<dbReference type="PANTHER" id="PTHR13710:SF154">
    <property type="entry name" value="RECQ HELICASE, PUTATIVE (AFU_ORTHOLOGUE AFUA_6G14720)-RELATED"/>
    <property type="match status" value="1"/>
</dbReference>
<dbReference type="InterPro" id="IPR014001">
    <property type="entry name" value="Helicase_ATP-bd"/>
</dbReference>
<dbReference type="GO" id="GO:0006260">
    <property type="term" value="P:DNA replication"/>
    <property type="evidence" value="ECO:0000318"/>
    <property type="project" value="GO_Central"/>
</dbReference>
<evidence type="ECO:0000313" key="10">
    <source>
        <dbReference type="Proteomes" id="UP000000561"/>
    </source>
</evidence>
<gene>
    <name evidence="9" type="ORF">UMAG_12032</name>
</gene>
<dbReference type="KEGG" id="uma:UMAG_12032"/>
<feature type="transmembrane region" description="Helical" evidence="6">
    <location>
        <begin position="16"/>
        <end position="35"/>
    </location>
</feature>
<comment type="similarity">
    <text evidence="1">Belongs to the helicase family. RecQ subfamily.</text>
</comment>
<dbReference type="PROSITE" id="PS51192">
    <property type="entry name" value="HELICASE_ATP_BIND_1"/>
    <property type="match status" value="1"/>
</dbReference>
<accession>A0A0D1DQH5</accession>